<dbReference type="OrthoDB" id="152528at2"/>
<dbReference type="STRING" id="360412.LARV_03372"/>
<dbReference type="SMART" id="SM00989">
    <property type="entry name" value="V4R"/>
    <property type="match status" value="1"/>
</dbReference>
<accession>A0A0S7BIJ4</accession>
<name>A0A0S7BIJ4_9CHLR</name>
<sequence>MQPIPKSGLYYPNKFGRIMILSLEDVMGRNGVNAILNLANLPTMMDNLPPDNLEKEFDFADLSAVMGALEEMYGPRGGRGLALRAGRATFSDALRNFGALAGVGDLAFKVLPLQAKLRIGLPAMAKIFSQISDQLSTVEEKDDHFIYSIHRCPVCHGRHSDKPDCYIAAGLLQESLKWVSGGSEFRVNESKCIAMGDPACDFIIYKEPIG</sequence>
<reference evidence="2" key="1">
    <citation type="submission" date="2015-07" db="EMBL/GenBank/DDBJ databases">
        <title>Draft Genome Sequences of Anaerolinea thermolimosa IMO-1, Bellilinea caldifistulae GOMI-1, Leptolinea tardivitalis YMTK-2, Levilinea saccharolytica KIBI-1,Longilinea arvoryzae KOME-1, Previously Described as Members of the Anaerolineaceae (Chloroflexi).</title>
        <authorList>
            <person name="Sekiguchi Y."/>
            <person name="Ohashi A."/>
            <person name="Matsuura N."/>
            <person name="Tourlousse M.D."/>
        </authorList>
    </citation>
    <scope>NUCLEOTIDE SEQUENCE [LARGE SCALE GENOMIC DNA]</scope>
    <source>
        <strain evidence="2">KOME-1</strain>
    </source>
</reference>
<protein>
    <submittedName>
        <fullName evidence="2">Protein containg V4R domain</fullName>
    </submittedName>
</protein>
<dbReference type="Proteomes" id="UP000055060">
    <property type="component" value="Unassembled WGS sequence"/>
</dbReference>
<keyword evidence="3" id="KW-1185">Reference proteome</keyword>
<dbReference type="EMBL" id="DF967972">
    <property type="protein sequence ID" value="GAP15581.1"/>
    <property type="molecule type" value="Genomic_DNA"/>
</dbReference>
<gene>
    <name evidence="2" type="ORF">LARV_03372</name>
</gene>
<proteinExistence type="predicted"/>
<organism evidence="2">
    <name type="scientific">Longilinea arvoryzae</name>
    <dbReference type="NCBI Taxonomy" id="360412"/>
    <lineage>
        <taxon>Bacteria</taxon>
        <taxon>Bacillati</taxon>
        <taxon>Chloroflexota</taxon>
        <taxon>Anaerolineae</taxon>
        <taxon>Anaerolineales</taxon>
        <taxon>Anaerolineaceae</taxon>
        <taxon>Longilinea</taxon>
    </lineage>
</organism>
<dbReference type="Pfam" id="PF02830">
    <property type="entry name" value="V4R"/>
    <property type="match status" value="1"/>
</dbReference>
<evidence type="ECO:0000259" key="1">
    <source>
        <dbReference type="SMART" id="SM00989"/>
    </source>
</evidence>
<dbReference type="Gene3D" id="3.30.1380.20">
    <property type="entry name" value="Trafficking protein particle complex subunit 3"/>
    <property type="match status" value="1"/>
</dbReference>
<dbReference type="InterPro" id="IPR024096">
    <property type="entry name" value="NO_sig/Golgi_transp_ligand-bd"/>
</dbReference>
<dbReference type="InterPro" id="IPR004096">
    <property type="entry name" value="V4R"/>
</dbReference>
<evidence type="ECO:0000313" key="3">
    <source>
        <dbReference type="Proteomes" id="UP000055060"/>
    </source>
</evidence>
<feature type="domain" description="4-vinyl reductase 4VR" evidence="1">
    <location>
        <begin position="144"/>
        <end position="206"/>
    </location>
</feature>
<dbReference type="SUPFAM" id="SSF111126">
    <property type="entry name" value="Ligand-binding domain in the NO signalling and Golgi transport"/>
    <property type="match status" value="1"/>
</dbReference>
<evidence type="ECO:0000313" key="2">
    <source>
        <dbReference type="EMBL" id="GAP15581.1"/>
    </source>
</evidence>
<dbReference type="AlphaFoldDB" id="A0A0S7BIJ4"/>